<dbReference type="RefSeq" id="WP_322608001.1">
    <property type="nucleotide sequence ID" value="NZ_JARVCO010000007.1"/>
</dbReference>
<dbReference type="EMBL" id="JARVCO010000007">
    <property type="protein sequence ID" value="MDZ8118203.1"/>
    <property type="molecule type" value="Genomic_DNA"/>
</dbReference>
<name>A0ABU5MVI9_9BACT</name>
<comment type="caution">
    <text evidence="1">The sequence shown here is derived from an EMBL/GenBank/DDBJ whole genome shotgun (WGS) entry which is preliminary data.</text>
</comment>
<keyword evidence="2" id="KW-1185">Reference proteome</keyword>
<reference evidence="1 2" key="1">
    <citation type="journal article" date="2024" name="Appl. Environ. Microbiol.">
        <title>Pontiella agarivorans sp. nov., a novel marine anaerobic bacterium capable of degrading macroalgal polysaccharides and fixing nitrogen.</title>
        <authorList>
            <person name="Liu N."/>
            <person name="Kivenson V."/>
            <person name="Peng X."/>
            <person name="Cui Z."/>
            <person name="Lankiewicz T.S."/>
            <person name="Gosselin K.M."/>
            <person name="English C.J."/>
            <person name="Blair E.M."/>
            <person name="O'Malley M.A."/>
            <person name="Valentine D.L."/>
        </authorList>
    </citation>
    <scope>NUCLEOTIDE SEQUENCE [LARGE SCALE GENOMIC DNA]</scope>
    <source>
        <strain evidence="1 2">NLcol2</strain>
    </source>
</reference>
<gene>
    <name evidence="1" type="ORF">P9H32_06130</name>
</gene>
<sequence length="245" mass="27825">MKKIVKALNDKGIQLFRDYLYDLKSDPGKDIPISLLDDTALTISVDGYATVEDTVAFSTRLDAGKYLFEALGLVSDSELENTGMWAWLSLFFFDQVCPANGKGLRSPGQDYRYIPSGGFGKGAHRHLLKIPFMIYKTHRMTGRVLLVSDLTKPGNINEEVVSRQKLISNPSIVEVLDLLYYDKNLDRVKKGIDDKKKVLTKKGSLRRFVQVINQFELTYDLYSMNSESIVSLLPEDFDSWLYDES</sequence>
<protein>
    <submittedName>
        <fullName evidence="1">Uncharacterized protein</fullName>
    </submittedName>
</protein>
<evidence type="ECO:0000313" key="2">
    <source>
        <dbReference type="Proteomes" id="UP001290861"/>
    </source>
</evidence>
<proteinExistence type="predicted"/>
<dbReference type="Proteomes" id="UP001290861">
    <property type="component" value="Unassembled WGS sequence"/>
</dbReference>
<organism evidence="1 2">
    <name type="scientific">Pontiella agarivorans</name>
    <dbReference type="NCBI Taxonomy" id="3038953"/>
    <lineage>
        <taxon>Bacteria</taxon>
        <taxon>Pseudomonadati</taxon>
        <taxon>Kiritimatiellota</taxon>
        <taxon>Kiritimatiellia</taxon>
        <taxon>Kiritimatiellales</taxon>
        <taxon>Pontiellaceae</taxon>
        <taxon>Pontiella</taxon>
    </lineage>
</organism>
<evidence type="ECO:0000313" key="1">
    <source>
        <dbReference type="EMBL" id="MDZ8118203.1"/>
    </source>
</evidence>
<accession>A0ABU5MVI9</accession>